<dbReference type="PANTHER" id="PTHR21600:SF44">
    <property type="entry name" value="RIBOSOMAL LARGE SUBUNIT PSEUDOURIDINE SYNTHASE D"/>
    <property type="match status" value="1"/>
</dbReference>
<comment type="catalytic activity">
    <reaction evidence="1 7">
        <text>a uridine in RNA = a pseudouridine in RNA</text>
        <dbReference type="Rhea" id="RHEA:48348"/>
        <dbReference type="Rhea" id="RHEA-COMP:12068"/>
        <dbReference type="Rhea" id="RHEA-COMP:12069"/>
        <dbReference type="ChEBI" id="CHEBI:65314"/>
        <dbReference type="ChEBI" id="CHEBI:65315"/>
    </reaction>
</comment>
<dbReference type="FunFam" id="3.30.2350.10:FF:000006">
    <property type="entry name" value="Pseudouridine synthase"/>
    <property type="match status" value="1"/>
</dbReference>
<dbReference type="InterPro" id="IPR036986">
    <property type="entry name" value="S4_RNA-bd_sf"/>
</dbReference>
<evidence type="ECO:0000256" key="6">
    <source>
        <dbReference type="PROSITE-ProRule" id="PRU00182"/>
    </source>
</evidence>
<dbReference type="Pfam" id="PF00849">
    <property type="entry name" value="PseudoU_synth_2"/>
    <property type="match status" value="1"/>
</dbReference>
<dbReference type="InterPro" id="IPR006225">
    <property type="entry name" value="PsdUridine_synth_RluC/D"/>
</dbReference>
<sequence>MNNKIYRVEKSDFFNMRLDKYLALKNKDLSRSYIKRLIDEERVTVNKGLTKGSYKIRKGDLIELKFPEPVEMKIKAVDMNLDIIYEDSDILVVNKPPGLVVHPVPGNYNNTLVNGLLSYTDDLSGINGIKRPGIVHRLDKDTSGVLIVAKNDQSHRNLVQQFKNRTNKKIYHALLKGYLPHDQGIIKAPIGRDKFDRKKMAVVKENSKEAVSRFSVIERFDNYTYVEVKIETGRTHQIRVHFAYLGYPIVGDLKYGKKIRDKKLLFVTRQMLHAYQLGVKHPIDGKWMEFKAVLPDDFNNILTVLREKS</sequence>
<dbReference type="RefSeq" id="WP_230869695.1">
    <property type="nucleotide sequence ID" value="NZ_CP046640.1"/>
</dbReference>
<evidence type="ECO:0000256" key="7">
    <source>
        <dbReference type="RuleBase" id="RU362028"/>
    </source>
</evidence>
<dbReference type="PROSITE" id="PS50889">
    <property type="entry name" value="S4"/>
    <property type="match status" value="1"/>
</dbReference>
<dbReference type="CDD" id="cd02869">
    <property type="entry name" value="PseudoU_synth_RluA_like"/>
    <property type="match status" value="1"/>
</dbReference>
<dbReference type="EC" id="5.4.99.-" evidence="7"/>
<dbReference type="PANTHER" id="PTHR21600">
    <property type="entry name" value="MITOCHONDRIAL RNA PSEUDOURIDINE SYNTHASE"/>
    <property type="match status" value="1"/>
</dbReference>
<evidence type="ECO:0000313" key="9">
    <source>
        <dbReference type="EMBL" id="QTL98116.1"/>
    </source>
</evidence>
<comment type="function">
    <text evidence="7">Responsible for synthesis of pseudouridine from uracil.</text>
</comment>
<feature type="domain" description="RNA-binding S4" evidence="8">
    <location>
        <begin position="16"/>
        <end position="75"/>
    </location>
</feature>
<dbReference type="Proteomes" id="UP000665020">
    <property type="component" value="Chromosome"/>
</dbReference>
<accession>A0A8A7K8P0</accession>
<keyword evidence="4 7" id="KW-0413">Isomerase</keyword>
<dbReference type="Pfam" id="PF01479">
    <property type="entry name" value="S4"/>
    <property type="match status" value="1"/>
</dbReference>
<dbReference type="AlphaFoldDB" id="A0A8A7K8P0"/>
<dbReference type="EMBL" id="CP046640">
    <property type="protein sequence ID" value="QTL98116.1"/>
    <property type="molecule type" value="Genomic_DNA"/>
</dbReference>
<dbReference type="Gene3D" id="3.10.290.10">
    <property type="entry name" value="RNA-binding S4 domain"/>
    <property type="match status" value="1"/>
</dbReference>
<dbReference type="CDD" id="cd00165">
    <property type="entry name" value="S4"/>
    <property type="match status" value="1"/>
</dbReference>
<dbReference type="InterPro" id="IPR050188">
    <property type="entry name" value="RluA_PseudoU_synthase"/>
</dbReference>
<evidence type="ECO:0000256" key="2">
    <source>
        <dbReference type="ARBA" id="ARBA00010876"/>
    </source>
</evidence>
<keyword evidence="3 6" id="KW-0694">RNA-binding</keyword>
<dbReference type="NCBIfam" id="TIGR00005">
    <property type="entry name" value="rluA_subfam"/>
    <property type="match status" value="1"/>
</dbReference>
<gene>
    <name evidence="9" type="ORF">GM661_09065</name>
</gene>
<dbReference type="SUPFAM" id="SSF55120">
    <property type="entry name" value="Pseudouridine synthase"/>
    <property type="match status" value="1"/>
</dbReference>
<evidence type="ECO:0000256" key="3">
    <source>
        <dbReference type="ARBA" id="ARBA00022884"/>
    </source>
</evidence>
<dbReference type="InterPro" id="IPR006145">
    <property type="entry name" value="PsdUridine_synth_RsuA/RluA"/>
</dbReference>
<dbReference type="SMART" id="SM00363">
    <property type="entry name" value="S4"/>
    <property type="match status" value="1"/>
</dbReference>
<dbReference type="InterPro" id="IPR020103">
    <property type="entry name" value="PsdUridine_synth_cat_dom_sf"/>
</dbReference>
<dbReference type="PROSITE" id="PS01129">
    <property type="entry name" value="PSI_RLU"/>
    <property type="match status" value="1"/>
</dbReference>
<keyword evidence="10" id="KW-1185">Reference proteome</keyword>
<evidence type="ECO:0000256" key="4">
    <source>
        <dbReference type="ARBA" id="ARBA00023235"/>
    </source>
</evidence>
<proteinExistence type="inferred from homology"/>
<evidence type="ECO:0000259" key="8">
    <source>
        <dbReference type="SMART" id="SM00363"/>
    </source>
</evidence>
<name>A0A8A7K8P0_9FIRM</name>
<evidence type="ECO:0000256" key="1">
    <source>
        <dbReference type="ARBA" id="ARBA00000073"/>
    </source>
</evidence>
<organism evidence="9 10">
    <name type="scientific">Iocasia fonsfrigidae</name>
    <dbReference type="NCBI Taxonomy" id="2682810"/>
    <lineage>
        <taxon>Bacteria</taxon>
        <taxon>Bacillati</taxon>
        <taxon>Bacillota</taxon>
        <taxon>Clostridia</taxon>
        <taxon>Halanaerobiales</taxon>
        <taxon>Halanaerobiaceae</taxon>
        <taxon>Iocasia</taxon>
    </lineage>
</organism>
<dbReference type="GO" id="GO:0003723">
    <property type="term" value="F:RNA binding"/>
    <property type="evidence" value="ECO:0007669"/>
    <property type="project" value="UniProtKB-KW"/>
</dbReference>
<evidence type="ECO:0000256" key="5">
    <source>
        <dbReference type="PIRSR" id="PIRSR606225-1"/>
    </source>
</evidence>
<dbReference type="InterPro" id="IPR002942">
    <property type="entry name" value="S4_RNA-bd"/>
</dbReference>
<dbReference type="InterPro" id="IPR006224">
    <property type="entry name" value="PsdUridine_synth_RluA-like_CS"/>
</dbReference>
<dbReference type="SUPFAM" id="SSF55174">
    <property type="entry name" value="Alpha-L RNA-binding motif"/>
    <property type="match status" value="1"/>
</dbReference>
<dbReference type="KEGG" id="ifn:GM661_09065"/>
<dbReference type="GO" id="GO:0120159">
    <property type="term" value="F:rRNA pseudouridine synthase activity"/>
    <property type="evidence" value="ECO:0007669"/>
    <property type="project" value="UniProtKB-ARBA"/>
</dbReference>
<dbReference type="Gene3D" id="3.30.2350.10">
    <property type="entry name" value="Pseudouridine synthase"/>
    <property type="match status" value="1"/>
</dbReference>
<dbReference type="GO" id="GO:0000455">
    <property type="term" value="P:enzyme-directed rRNA pseudouridine synthesis"/>
    <property type="evidence" value="ECO:0007669"/>
    <property type="project" value="UniProtKB-ARBA"/>
</dbReference>
<comment type="similarity">
    <text evidence="2 7">Belongs to the pseudouridine synthase RluA family.</text>
</comment>
<reference evidence="9" key="1">
    <citation type="submission" date="2019-12" db="EMBL/GenBank/DDBJ databases">
        <authorList>
            <person name="zhang j."/>
            <person name="sun C.M."/>
        </authorList>
    </citation>
    <scope>NUCLEOTIDE SEQUENCE</scope>
    <source>
        <strain evidence="9">NS-1</strain>
    </source>
</reference>
<protein>
    <recommendedName>
        <fullName evidence="7">Pseudouridine synthase</fullName>
        <ecNumber evidence="7">5.4.99.-</ecNumber>
    </recommendedName>
</protein>
<feature type="active site" evidence="5">
    <location>
        <position position="139"/>
    </location>
</feature>
<evidence type="ECO:0000313" key="10">
    <source>
        <dbReference type="Proteomes" id="UP000665020"/>
    </source>
</evidence>